<evidence type="ECO:0000313" key="2">
    <source>
        <dbReference type="Proteomes" id="UP000323075"/>
    </source>
</evidence>
<gene>
    <name evidence="1" type="ORF">APQ99_01554</name>
</gene>
<organism evidence="1 2">
    <name type="scientific">Halobacterium salinarum (strain ATCC 33171 / DSM 3754 / JCM 8978 / NBRC 102687 / NCIMB 764 / 91-R6)</name>
    <dbReference type="NCBI Taxonomy" id="2597657"/>
    <lineage>
        <taxon>Archaea</taxon>
        <taxon>Methanobacteriati</taxon>
        <taxon>Methanobacteriota</taxon>
        <taxon>Stenosarchaea group</taxon>
        <taxon>Halobacteria</taxon>
        <taxon>Halobacteriales</taxon>
        <taxon>Halobacteriaceae</taxon>
        <taxon>Halobacterium</taxon>
    </lineage>
</organism>
<reference evidence="1 2" key="1">
    <citation type="submission" date="2019-07" db="EMBL/GenBank/DDBJ databases">
        <title>Genomic Encyclopedia of Archaeal and Bacterial Type Strains, Phase II (KMG-II): from individual species to whole genera.</title>
        <authorList>
            <person name="Goeker M."/>
        </authorList>
    </citation>
    <scope>NUCLEOTIDE SEQUENCE [LARGE SCALE GENOMIC DNA]</scope>
    <source>
        <strain evidence="1 2">DSM 3754</strain>
    </source>
</reference>
<sequence>MGWESLEMLVTDGGKLSPADLAEATDRHVDSVRRALRRMDDLVETKYAEVGLRSTRVAEIVHEAAQEAKDATRRAVEASAKVIGAAERGRDSAAAEFYAWASRHGVDVSRRSDALTLDFSE</sequence>
<name>A0A663A9M8_HALS9</name>
<protein>
    <submittedName>
        <fullName evidence="1">Uncharacterized protein</fullName>
    </submittedName>
</protein>
<accession>A0A663A9M8</accession>
<evidence type="ECO:0000313" key="1">
    <source>
        <dbReference type="EMBL" id="TYO76911.1"/>
    </source>
</evidence>
<dbReference type="AlphaFoldDB" id="A0A663A9M8"/>
<dbReference type="Proteomes" id="UP000323075">
    <property type="component" value="Unassembled WGS sequence"/>
</dbReference>
<proteinExistence type="predicted"/>
<comment type="caution">
    <text evidence="1">The sequence shown here is derived from an EMBL/GenBank/DDBJ whole genome shotgun (WGS) entry which is preliminary data.</text>
</comment>
<dbReference type="EMBL" id="VRYN01000002">
    <property type="protein sequence ID" value="TYO76911.1"/>
    <property type="molecule type" value="Genomic_DNA"/>
</dbReference>